<gene>
    <name evidence="1" type="ORF">DSO57_1021840</name>
</gene>
<proteinExistence type="predicted"/>
<dbReference type="Proteomes" id="UP001165960">
    <property type="component" value="Unassembled WGS sequence"/>
</dbReference>
<evidence type="ECO:0000313" key="2">
    <source>
        <dbReference type="Proteomes" id="UP001165960"/>
    </source>
</evidence>
<dbReference type="EMBL" id="QTSX02007207">
    <property type="protein sequence ID" value="KAJ9049692.1"/>
    <property type="molecule type" value="Genomic_DNA"/>
</dbReference>
<keyword evidence="2" id="KW-1185">Reference proteome</keyword>
<evidence type="ECO:0000313" key="1">
    <source>
        <dbReference type="EMBL" id="KAJ9049692.1"/>
    </source>
</evidence>
<sequence length="332" mass="36824">MAVIVKENSGIIQDLLSKLITTDGGADFVIPCDAYFEVSDCDFEVFSLYCSLACSTSRHETDQKLSSLELEFSAYSKPIDDNLDTTEGKLGRTKSSRNRKVRNKVQKPLEIHVTILQNQTTLNDLGVTGTVAWNSSHYLARWILSHPEWFLGKRCLELGSGTGVVGITLGKMMSKLGSYSGSVILTDQEANLPLINKNILTNFPQASNKKGGGVDISCAELCWEDVPKLLANPNGTWLDEHPDGWDIVILSDCVYNEHLVSSLVTCLKALVSTHPTIIVLCQELRSHLVHSAFLNQLLEAEFKVVRANKINPEEEVNHIALYVMWMESEKAL</sequence>
<accession>A0ACC2RI03</accession>
<comment type="caution">
    <text evidence="1">The sequence shown here is derived from an EMBL/GenBank/DDBJ whole genome shotgun (WGS) entry which is preliminary data.</text>
</comment>
<organism evidence="1 2">
    <name type="scientific">Entomophthora muscae</name>
    <dbReference type="NCBI Taxonomy" id="34485"/>
    <lineage>
        <taxon>Eukaryota</taxon>
        <taxon>Fungi</taxon>
        <taxon>Fungi incertae sedis</taxon>
        <taxon>Zoopagomycota</taxon>
        <taxon>Entomophthoromycotina</taxon>
        <taxon>Entomophthoromycetes</taxon>
        <taxon>Entomophthorales</taxon>
        <taxon>Entomophthoraceae</taxon>
        <taxon>Entomophthora</taxon>
    </lineage>
</organism>
<protein>
    <submittedName>
        <fullName evidence="1">Uncharacterized protein</fullName>
    </submittedName>
</protein>
<reference evidence="1" key="1">
    <citation type="submission" date="2022-04" db="EMBL/GenBank/DDBJ databases">
        <title>Genome of the entomopathogenic fungus Entomophthora muscae.</title>
        <authorList>
            <person name="Elya C."/>
            <person name="Lovett B.R."/>
            <person name="Lee E."/>
            <person name="Macias A.M."/>
            <person name="Hajek A.E."/>
            <person name="De Bivort B.L."/>
            <person name="Kasson M.T."/>
            <person name="De Fine Licht H.H."/>
            <person name="Stajich J.E."/>
        </authorList>
    </citation>
    <scope>NUCLEOTIDE SEQUENCE</scope>
    <source>
        <strain evidence="1">Berkeley</strain>
    </source>
</reference>
<name>A0ACC2RI03_9FUNG</name>